<dbReference type="RefSeq" id="WP_203764578.1">
    <property type="nucleotide sequence ID" value="NZ_BAAAYJ010000089.1"/>
</dbReference>
<dbReference type="AlphaFoldDB" id="A0A919JCA3"/>
<evidence type="ECO:0000313" key="2">
    <source>
        <dbReference type="EMBL" id="GIE47183.1"/>
    </source>
</evidence>
<feature type="transmembrane region" description="Helical" evidence="1">
    <location>
        <begin position="43"/>
        <end position="64"/>
    </location>
</feature>
<sequence length="195" mass="21221">MLSAQKAAPAPPTNDQPFAQLKIGRGLYGVTKVQWRDWPSRSWLSWLIAGLFVAAGFGLACLTARTGIAEPRWHAVLRYVLTVGLAVVVVGRLIMEGTVSRTPPGQVPKWDRRLLDPWWTPIHTGTGVVLGCWLVPLLVTVALTTLWEVLEITVPGYGDEEINGNRLLDMGVAWLGWLLAAAVSALAAGQPVPLW</sequence>
<keyword evidence="1" id="KW-0472">Membrane</keyword>
<evidence type="ECO:0000313" key="3">
    <source>
        <dbReference type="Proteomes" id="UP000647172"/>
    </source>
</evidence>
<gene>
    <name evidence="2" type="ORF">Ani05nite_07170</name>
</gene>
<feature type="transmembrane region" description="Helical" evidence="1">
    <location>
        <begin position="76"/>
        <end position="95"/>
    </location>
</feature>
<reference evidence="2" key="1">
    <citation type="submission" date="2021-01" db="EMBL/GenBank/DDBJ databases">
        <title>Whole genome shotgun sequence of Actinoplanes nipponensis NBRC 14063.</title>
        <authorList>
            <person name="Komaki H."/>
            <person name="Tamura T."/>
        </authorList>
    </citation>
    <scope>NUCLEOTIDE SEQUENCE</scope>
    <source>
        <strain evidence="2">NBRC 14063</strain>
    </source>
</reference>
<comment type="caution">
    <text evidence="2">The sequence shown here is derived from an EMBL/GenBank/DDBJ whole genome shotgun (WGS) entry which is preliminary data.</text>
</comment>
<organism evidence="2 3">
    <name type="scientific">Actinoplanes nipponensis</name>
    <dbReference type="NCBI Taxonomy" id="135950"/>
    <lineage>
        <taxon>Bacteria</taxon>
        <taxon>Bacillati</taxon>
        <taxon>Actinomycetota</taxon>
        <taxon>Actinomycetes</taxon>
        <taxon>Micromonosporales</taxon>
        <taxon>Micromonosporaceae</taxon>
        <taxon>Actinoplanes</taxon>
    </lineage>
</organism>
<proteinExistence type="predicted"/>
<dbReference type="EMBL" id="BOMQ01000008">
    <property type="protein sequence ID" value="GIE47183.1"/>
    <property type="molecule type" value="Genomic_DNA"/>
</dbReference>
<feature type="transmembrane region" description="Helical" evidence="1">
    <location>
        <begin position="171"/>
        <end position="189"/>
    </location>
</feature>
<protein>
    <submittedName>
        <fullName evidence="2">Uncharacterized protein</fullName>
    </submittedName>
</protein>
<keyword evidence="1" id="KW-1133">Transmembrane helix</keyword>
<keyword evidence="3" id="KW-1185">Reference proteome</keyword>
<feature type="transmembrane region" description="Helical" evidence="1">
    <location>
        <begin position="128"/>
        <end position="150"/>
    </location>
</feature>
<dbReference type="Proteomes" id="UP000647172">
    <property type="component" value="Unassembled WGS sequence"/>
</dbReference>
<name>A0A919JCA3_9ACTN</name>
<evidence type="ECO:0000256" key="1">
    <source>
        <dbReference type="SAM" id="Phobius"/>
    </source>
</evidence>
<keyword evidence="1" id="KW-0812">Transmembrane</keyword>
<accession>A0A919JCA3</accession>